<reference evidence="2" key="2">
    <citation type="journal article" date="2018" name="Environ. Microbiol.">
        <title>Bloom of a denitrifying methanotroph, 'Candidatus Methylomirabilis limnetica', in a deep stratified lake.</title>
        <authorList>
            <person name="Graf J.S."/>
            <person name="Mayr M.J."/>
            <person name="Marchant H.K."/>
            <person name="Tienken D."/>
            <person name="Hach P.F."/>
            <person name="Brand A."/>
            <person name="Schubert C.J."/>
            <person name="Kuypers M.M."/>
            <person name="Milucka J."/>
        </authorList>
    </citation>
    <scope>NUCLEOTIDE SEQUENCE [LARGE SCALE GENOMIC DNA]</scope>
    <source>
        <strain evidence="2">Zug</strain>
    </source>
</reference>
<gene>
    <name evidence="1" type="ORF">CLG94_02330</name>
</gene>
<dbReference type="Proteomes" id="UP000241436">
    <property type="component" value="Unassembled WGS sequence"/>
</dbReference>
<dbReference type="SUPFAM" id="SSF143880">
    <property type="entry name" value="NE0471 N-terminal domain-like"/>
    <property type="match status" value="1"/>
</dbReference>
<accession>A0A2T4U0F2</accession>
<protein>
    <recommendedName>
        <fullName evidence="3">DUF2442 domain-containing protein</fullName>
    </recommendedName>
</protein>
<dbReference type="OrthoDB" id="9803723at2"/>
<comment type="caution">
    <text evidence="1">The sequence shown here is derived from an EMBL/GenBank/DDBJ whole genome shotgun (WGS) entry which is preliminary data.</text>
</comment>
<dbReference type="Pfam" id="PF10387">
    <property type="entry name" value="DUF2442"/>
    <property type="match status" value="1"/>
</dbReference>
<reference evidence="1 2" key="1">
    <citation type="submission" date="2017-09" db="EMBL/GenBank/DDBJ databases">
        <title>Bloom of a denitrifying methanotroph, Candidatus Methylomirabilis limnetica, in a deep stratified lake.</title>
        <authorList>
            <person name="Graf J.S."/>
            <person name="Marchant H.K."/>
            <person name="Tienken D."/>
            <person name="Hach P.F."/>
            <person name="Brand A."/>
            <person name="Schubert C.J."/>
            <person name="Kuypers M.M."/>
            <person name="Milucka J."/>
        </authorList>
    </citation>
    <scope>NUCLEOTIDE SEQUENCE [LARGE SCALE GENOMIC DNA]</scope>
    <source>
        <strain evidence="1 2">Zug</strain>
    </source>
</reference>
<organism evidence="1 2">
    <name type="scientific">Candidatus Methylomirabilis limnetica</name>
    <dbReference type="NCBI Taxonomy" id="2033718"/>
    <lineage>
        <taxon>Bacteria</taxon>
        <taxon>Candidatus Methylomirabilota</taxon>
        <taxon>Candidatus Methylomirabilia</taxon>
        <taxon>Candidatus Methylomirabilales</taxon>
        <taxon>Candidatus Methylomirabilaceae</taxon>
        <taxon>Candidatus Methylomirabilis</taxon>
    </lineage>
</organism>
<keyword evidence="2" id="KW-1185">Reference proteome</keyword>
<proteinExistence type="predicted"/>
<evidence type="ECO:0000313" key="1">
    <source>
        <dbReference type="EMBL" id="PTL36831.1"/>
    </source>
</evidence>
<dbReference type="RefSeq" id="WP_107561293.1">
    <property type="nucleotide sequence ID" value="NZ_NVQC01000011.1"/>
</dbReference>
<dbReference type="InterPro" id="IPR018841">
    <property type="entry name" value="DUF2442"/>
</dbReference>
<dbReference type="EMBL" id="NVQC01000011">
    <property type="protein sequence ID" value="PTL36831.1"/>
    <property type="molecule type" value="Genomic_DNA"/>
</dbReference>
<dbReference type="AlphaFoldDB" id="A0A2T4U0F2"/>
<dbReference type="InterPro" id="IPR036782">
    <property type="entry name" value="NE0471-like_N"/>
</dbReference>
<evidence type="ECO:0008006" key="3">
    <source>
        <dbReference type="Google" id="ProtNLM"/>
    </source>
</evidence>
<evidence type="ECO:0000313" key="2">
    <source>
        <dbReference type="Proteomes" id="UP000241436"/>
    </source>
</evidence>
<dbReference type="Gene3D" id="3.30.2020.10">
    <property type="entry name" value="NE0471-like N-terminal domain"/>
    <property type="match status" value="1"/>
</dbReference>
<name>A0A2T4U0F2_9BACT</name>
<sequence>MYPSMSKVVPNEDFTLAIAFDNGEHGMLDMKPYLEFGVFRRIREYEHFKCVRVAFDTIEWDSGVDLDPEFVYGKCKMTTHA</sequence>